<evidence type="ECO:0000313" key="3">
    <source>
        <dbReference type="Proteomes" id="UP000034601"/>
    </source>
</evidence>
<dbReference type="InterPro" id="IPR029060">
    <property type="entry name" value="PIN-like_dom_sf"/>
</dbReference>
<reference evidence="2 3" key="1">
    <citation type="journal article" date="2015" name="Nature">
        <title>rRNA introns, odd ribosomes, and small enigmatic genomes across a large radiation of phyla.</title>
        <authorList>
            <person name="Brown C.T."/>
            <person name="Hug L.A."/>
            <person name="Thomas B.C."/>
            <person name="Sharon I."/>
            <person name="Castelle C.J."/>
            <person name="Singh A."/>
            <person name="Wilkins M.J."/>
            <person name="Williams K.H."/>
            <person name="Banfield J.F."/>
        </authorList>
    </citation>
    <scope>NUCLEOTIDE SEQUENCE [LARGE SCALE GENOMIC DNA]</scope>
</reference>
<dbReference type="PANTHER" id="PTHR39677">
    <property type="entry name" value="RIBONUCLEASE VAPC6"/>
    <property type="match status" value="1"/>
</dbReference>
<comment type="caution">
    <text evidence="2">The sequence shown here is derived from an EMBL/GenBank/DDBJ whole genome shotgun (WGS) entry which is preliminary data.</text>
</comment>
<dbReference type="Proteomes" id="UP000034601">
    <property type="component" value="Unassembled WGS sequence"/>
</dbReference>
<dbReference type="Pfam" id="PF01850">
    <property type="entry name" value="PIN"/>
    <property type="match status" value="1"/>
</dbReference>
<dbReference type="SUPFAM" id="SSF88723">
    <property type="entry name" value="PIN domain-like"/>
    <property type="match status" value="1"/>
</dbReference>
<sequence>MKRVTNSCYLDTNILLYYQDWQSPFYQQTQEMISKLIKGGLDLIISPLVLDEYIYNTFTSSYKAEKEKIKMITLSLREILKLPGIKIFNPPLEVKKQLKVLKLMEKFGLKPRDAYHLLITLENKIKYLATFDSDFEKVFALGRVKKFE</sequence>
<feature type="domain" description="PIN" evidence="1">
    <location>
        <begin position="6"/>
        <end position="137"/>
    </location>
</feature>
<dbReference type="Gene3D" id="3.40.50.1010">
    <property type="entry name" value="5'-nuclease"/>
    <property type="match status" value="1"/>
</dbReference>
<dbReference type="SMART" id="SM00670">
    <property type="entry name" value="PINc"/>
    <property type="match status" value="1"/>
</dbReference>
<evidence type="ECO:0000313" key="2">
    <source>
        <dbReference type="EMBL" id="KKR83703.1"/>
    </source>
</evidence>
<protein>
    <submittedName>
        <fullName evidence="2">PilT protein domain protein</fullName>
    </submittedName>
</protein>
<dbReference type="EMBL" id="LCAB01000002">
    <property type="protein sequence ID" value="KKR83703.1"/>
    <property type="molecule type" value="Genomic_DNA"/>
</dbReference>
<dbReference type="PANTHER" id="PTHR39677:SF4">
    <property type="entry name" value="RIBONUCLEASE VAPC6"/>
    <property type="match status" value="1"/>
</dbReference>
<gene>
    <name evidence="2" type="ORF">UU29_C0002G0016</name>
</gene>
<name>A0A0G0U3N3_9BACT</name>
<dbReference type="InterPro" id="IPR002716">
    <property type="entry name" value="PIN_dom"/>
</dbReference>
<organism evidence="2 3">
    <name type="scientific">Candidatus Daviesbacteria bacterium GW2011_GWA2_40_9</name>
    <dbReference type="NCBI Taxonomy" id="1618424"/>
    <lineage>
        <taxon>Bacteria</taxon>
        <taxon>Candidatus Daviesiibacteriota</taxon>
    </lineage>
</organism>
<accession>A0A0G0U3N3</accession>
<evidence type="ECO:0000259" key="1">
    <source>
        <dbReference type="SMART" id="SM00670"/>
    </source>
</evidence>
<dbReference type="AlphaFoldDB" id="A0A0G0U3N3"/>
<proteinExistence type="predicted"/>